<reference evidence="1" key="1">
    <citation type="submission" date="2020-08" db="EMBL/GenBank/DDBJ databases">
        <title>Genomic Encyclopedia of Type Strains, Phase IV (KMG-V): Genome sequencing to study the core and pangenomes of soil and plant-associated prokaryotes.</title>
        <authorList>
            <person name="Whitman W."/>
        </authorList>
    </citation>
    <scope>NUCLEOTIDE SEQUENCE [LARGE SCALE GENOMIC DNA]</scope>
    <source>
        <strain evidence="1">M8UP27</strain>
    </source>
</reference>
<evidence type="ECO:0000313" key="1">
    <source>
        <dbReference type="EMBL" id="MBB5318623.1"/>
    </source>
</evidence>
<name>A0A7W8ILY4_9BACT</name>
<accession>A0A7W8ILY4</accession>
<proteinExistence type="predicted"/>
<dbReference type="Proteomes" id="UP000568106">
    <property type="component" value="Unassembled WGS sequence"/>
</dbReference>
<protein>
    <submittedName>
        <fullName evidence="1">Uncharacterized protein</fullName>
    </submittedName>
</protein>
<keyword evidence="2" id="KW-1185">Reference proteome</keyword>
<gene>
    <name evidence="1" type="ORF">HDF09_003322</name>
</gene>
<sequence>MAMGQAGGGGPAAASEAEIGGISRCYRKRDFFKVLWFKPRIEEGTVDT</sequence>
<organism evidence="1 2">
    <name type="scientific">Tunturiibacter empetritectus</name>
    <dbReference type="NCBI Taxonomy" id="3069691"/>
    <lineage>
        <taxon>Bacteria</taxon>
        <taxon>Pseudomonadati</taxon>
        <taxon>Acidobacteriota</taxon>
        <taxon>Terriglobia</taxon>
        <taxon>Terriglobales</taxon>
        <taxon>Acidobacteriaceae</taxon>
        <taxon>Tunturiibacter</taxon>
    </lineage>
</organism>
<dbReference type="AlphaFoldDB" id="A0A7W8ILY4"/>
<evidence type="ECO:0000313" key="2">
    <source>
        <dbReference type="Proteomes" id="UP000568106"/>
    </source>
</evidence>
<dbReference type="EMBL" id="JACHDY010000005">
    <property type="protein sequence ID" value="MBB5318623.1"/>
    <property type="molecule type" value="Genomic_DNA"/>
</dbReference>
<comment type="caution">
    <text evidence="1">The sequence shown here is derived from an EMBL/GenBank/DDBJ whole genome shotgun (WGS) entry which is preliminary data.</text>
</comment>